<dbReference type="GO" id="GO:0000976">
    <property type="term" value="F:transcription cis-regulatory region binding"/>
    <property type="evidence" value="ECO:0007669"/>
    <property type="project" value="TreeGrafter"/>
</dbReference>
<evidence type="ECO:0000313" key="9">
    <source>
        <dbReference type="Proteomes" id="UP001163105"/>
    </source>
</evidence>
<dbReference type="PANTHER" id="PTHR31845:SF17">
    <property type="entry name" value="ZN(II)2CYS6 TRANSCRIPTION FACTOR (EUROFUNG)"/>
    <property type="match status" value="1"/>
</dbReference>
<dbReference type="AlphaFoldDB" id="A0AB34FEL3"/>
<dbReference type="Proteomes" id="UP001163105">
    <property type="component" value="Unassembled WGS sequence"/>
</dbReference>
<evidence type="ECO:0000256" key="3">
    <source>
        <dbReference type="ARBA" id="ARBA00023125"/>
    </source>
</evidence>
<name>A0AB34FEL3_9HYPO</name>
<evidence type="ECO:0000313" key="8">
    <source>
        <dbReference type="EMBL" id="KAJ6437478.1"/>
    </source>
</evidence>
<dbReference type="EMBL" id="JAQHRD010000012">
    <property type="protein sequence ID" value="KAJ6437478.1"/>
    <property type="molecule type" value="Genomic_DNA"/>
</dbReference>
<keyword evidence="2" id="KW-0805">Transcription regulation</keyword>
<reference evidence="8" key="1">
    <citation type="submission" date="2023-01" db="EMBL/GenBank/DDBJ databases">
        <title>The growth and conidiation of Purpureocillium lavendulum are regulated by nitrogen source and histone H3K14 acetylation.</title>
        <authorList>
            <person name="Tang P."/>
            <person name="Han J."/>
            <person name="Zhang C."/>
            <person name="Tang P."/>
            <person name="Qi F."/>
            <person name="Zhang K."/>
            <person name="Liang L."/>
        </authorList>
    </citation>
    <scope>NUCLEOTIDE SEQUENCE</scope>
    <source>
        <strain evidence="8">YMF1.00683</strain>
    </source>
</reference>
<evidence type="ECO:0000256" key="6">
    <source>
        <dbReference type="SAM" id="MobiDB-lite"/>
    </source>
</evidence>
<keyword evidence="4" id="KW-0804">Transcription</keyword>
<dbReference type="InterPro" id="IPR007219">
    <property type="entry name" value="XnlR_reg_dom"/>
</dbReference>
<evidence type="ECO:0000256" key="4">
    <source>
        <dbReference type="ARBA" id="ARBA00023163"/>
    </source>
</evidence>
<evidence type="ECO:0000259" key="7">
    <source>
        <dbReference type="Pfam" id="PF04082"/>
    </source>
</evidence>
<evidence type="ECO:0000256" key="2">
    <source>
        <dbReference type="ARBA" id="ARBA00023015"/>
    </source>
</evidence>
<dbReference type="Pfam" id="PF04082">
    <property type="entry name" value="Fungal_trans"/>
    <property type="match status" value="1"/>
</dbReference>
<evidence type="ECO:0000256" key="5">
    <source>
        <dbReference type="ARBA" id="ARBA00023242"/>
    </source>
</evidence>
<dbReference type="GO" id="GO:0005634">
    <property type="term" value="C:nucleus"/>
    <property type="evidence" value="ECO:0007669"/>
    <property type="project" value="UniProtKB-SubCell"/>
</dbReference>
<dbReference type="PANTHER" id="PTHR31845">
    <property type="entry name" value="FINGER DOMAIN PROTEIN, PUTATIVE-RELATED"/>
    <property type="match status" value="1"/>
</dbReference>
<dbReference type="GO" id="GO:0006351">
    <property type="term" value="P:DNA-templated transcription"/>
    <property type="evidence" value="ECO:0007669"/>
    <property type="project" value="InterPro"/>
</dbReference>
<feature type="domain" description="Xylanolytic transcriptional activator regulatory" evidence="7">
    <location>
        <begin position="129"/>
        <end position="229"/>
    </location>
</feature>
<keyword evidence="5" id="KW-0539">Nucleus</keyword>
<proteinExistence type="predicted"/>
<dbReference type="InterPro" id="IPR051089">
    <property type="entry name" value="prtT"/>
</dbReference>
<comment type="subcellular location">
    <subcellularLocation>
        <location evidence="1">Nucleus</location>
    </subcellularLocation>
</comment>
<dbReference type="CDD" id="cd12148">
    <property type="entry name" value="fungal_TF_MHR"/>
    <property type="match status" value="1"/>
</dbReference>
<accession>A0AB34FEL3</accession>
<dbReference type="GO" id="GO:0000981">
    <property type="term" value="F:DNA-binding transcription factor activity, RNA polymerase II-specific"/>
    <property type="evidence" value="ECO:0007669"/>
    <property type="project" value="TreeGrafter"/>
</dbReference>
<feature type="compositionally biased region" description="Polar residues" evidence="6">
    <location>
        <begin position="25"/>
        <end position="46"/>
    </location>
</feature>
<sequence>MQVPAARPRSSTAPVPEEDREIDTNGASSSAGPFTADMQQQESDNLQPSGLLNHEALKGKFSLQNVLSPTNCSNHQSSDHSPDTVVDPIQLGLVHLPIAKSLFESFMTVLNPYICQLDPSLHTFDYVRQRSGFLLTAVLATSSKFFNPVLHEKLYHHAQNLFTDCFRHGTKSTEIVQAILTLTYWKTPEDTRAWTSLGYAIRLCFDMGWHKLVPYPLQKQPSITQAERRSLRNIERTCIYSTRSLILRSMSLQTGKPWMIACDGFIDGIESWCDDPLATENDHLLGAFVTLRLATASCFDLLAKELQTVQRTQVQQLISILGRSIDRWEGKWIEKVKSKALADGDECHRFLIRFYGSHLRLQLFSLPLQDMLRTSGSDVSLGLDTVWTAYTNATKVLQLTSNAAFLFKFLLTAPTSVVDAVTSDTVQVIRTAALVFSGQSGHPSSTCELQAQFLNNIAIKLIGQRQEHGELKTPRVGDGGNTPASTRTLAETLQKDYPDQMREPRSAAQQAFDMATCDVSVLQQGRVELMDTNGNMWSEIFASAGFNTLDGTFIP</sequence>
<comment type="caution">
    <text evidence="8">The sequence shown here is derived from an EMBL/GenBank/DDBJ whole genome shotgun (WGS) entry which is preliminary data.</text>
</comment>
<gene>
    <name evidence="8" type="ORF">O9K51_10036</name>
</gene>
<keyword evidence="9" id="KW-1185">Reference proteome</keyword>
<protein>
    <submittedName>
        <fullName evidence="8">Protoheme IX farnesyltransferase</fullName>
    </submittedName>
</protein>
<dbReference type="GO" id="GO:0008270">
    <property type="term" value="F:zinc ion binding"/>
    <property type="evidence" value="ECO:0007669"/>
    <property type="project" value="InterPro"/>
</dbReference>
<keyword evidence="3" id="KW-0238">DNA-binding</keyword>
<organism evidence="8 9">
    <name type="scientific">Purpureocillium lavendulum</name>
    <dbReference type="NCBI Taxonomy" id="1247861"/>
    <lineage>
        <taxon>Eukaryota</taxon>
        <taxon>Fungi</taxon>
        <taxon>Dikarya</taxon>
        <taxon>Ascomycota</taxon>
        <taxon>Pezizomycotina</taxon>
        <taxon>Sordariomycetes</taxon>
        <taxon>Hypocreomycetidae</taxon>
        <taxon>Hypocreales</taxon>
        <taxon>Ophiocordycipitaceae</taxon>
        <taxon>Purpureocillium</taxon>
    </lineage>
</organism>
<evidence type="ECO:0000256" key="1">
    <source>
        <dbReference type="ARBA" id="ARBA00004123"/>
    </source>
</evidence>
<feature type="region of interest" description="Disordered" evidence="6">
    <location>
        <begin position="1"/>
        <end position="46"/>
    </location>
</feature>